<dbReference type="HOGENOM" id="CLU_035710_0_0_12"/>
<keyword evidence="8" id="KW-1185">Reference proteome</keyword>
<evidence type="ECO:0000256" key="4">
    <source>
        <dbReference type="ARBA" id="ARBA00023004"/>
    </source>
</evidence>
<feature type="domain" description="Radical SAM core" evidence="6">
    <location>
        <begin position="234"/>
        <end position="402"/>
    </location>
</feature>
<dbReference type="OrthoDB" id="335556at2"/>
<evidence type="ECO:0000313" key="8">
    <source>
        <dbReference type="Proteomes" id="UP000009223"/>
    </source>
</evidence>
<dbReference type="RefSeq" id="WP_015707744.1">
    <property type="nucleotide sequence ID" value="NC_015578.1"/>
</dbReference>
<keyword evidence="3" id="KW-0479">Metal-binding</keyword>
<dbReference type="InterPro" id="IPR050377">
    <property type="entry name" value="Radical_SAM_PqqE_MftC-like"/>
</dbReference>
<dbReference type="SFLD" id="SFLDS00029">
    <property type="entry name" value="Radical_SAM"/>
    <property type="match status" value="1"/>
</dbReference>
<dbReference type="KEGG" id="tpi:TREPR_2465"/>
<dbReference type="CDD" id="cd21109">
    <property type="entry name" value="SPASM"/>
    <property type="match status" value="1"/>
</dbReference>
<accession>F5YH39</accession>
<dbReference type="NCBIfam" id="TIGR04321">
    <property type="entry name" value="spiroSPASM"/>
    <property type="match status" value="1"/>
</dbReference>
<name>F5YH39_TREPZ</name>
<comment type="cofactor">
    <cofactor evidence="1">
        <name>[4Fe-4S] cluster</name>
        <dbReference type="ChEBI" id="CHEBI:49883"/>
    </cofactor>
</comment>
<dbReference type="GO" id="GO:0051536">
    <property type="term" value="F:iron-sulfur cluster binding"/>
    <property type="evidence" value="ECO:0007669"/>
    <property type="project" value="UniProtKB-KW"/>
</dbReference>
<dbReference type="GO" id="GO:0003824">
    <property type="term" value="F:catalytic activity"/>
    <property type="evidence" value="ECO:0007669"/>
    <property type="project" value="InterPro"/>
</dbReference>
<dbReference type="GO" id="GO:0046872">
    <property type="term" value="F:metal ion binding"/>
    <property type="evidence" value="ECO:0007669"/>
    <property type="project" value="UniProtKB-KW"/>
</dbReference>
<proteinExistence type="predicted"/>
<dbReference type="InterPro" id="IPR007197">
    <property type="entry name" value="rSAM"/>
</dbReference>
<sequence length="521" mass="56682">MNALTVLYGARLSAEAFEPVFAGKSALSLAVGRAKKFPGTGKVLFLGAVGDGLAAGVEPAETLLRPDWTLRSLLEELSIRSAGFDLIYFAWADCPLLDPALAGALAERHLRYGAEYSYADGWPYGLAPELLSPGTAGILAKLVADDDGPVERDALFSVIQKDINAFDIETEISPVDLRYHRLSLAADSRRNLLLLSRLMEAGLQGASDAERVIASRPELLRTLPAFYGIQVSGPCPQACSICPYPRFGGAGNAVTDRKDFLEPDSFAKLLDKIAAFSGDAVIDISLWGELSLHPQREKLIRMVLAKPELSCVIESSGLGWKKSGLEALAEAASAAAPRKNRMEPLSWIVSLDAADSNRYREIRGPGYAEATECAKTLSALFPGNSYVQAVRIKGAEDDTEQFYRSWKESGAGVIIQKYDDFCGFLPKLQASDLSPVQRRPCWHLMRDMAVLIDGRVPLCREVLGGGLELDLGNAFTEDLETIWDRGAGFYREQASPAGTAPALGEYRQPCMGCDEYYTYNF</sequence>
<dbReference type="InterPro" id="IPR058240">
    <property type="entry name" value="rSAM_sf"/>
</dbReference>
<evidence type="ECO:0000256" key="5">
    <source>
        <dbReference type="ARBA" id="ARBA00023014"/>
    </source>
</evidence>
<dbReference type="InterPro" id="IPR027608">
    <property type="entry name" value="Spiro_SPASM"/>
</dbReference>
<reference evidence="7 8" key="2">
    <citation type="journal article" date="2011" name="ISME J.">
        <title>RNA-seq reveals cooperative metabolic interactions between two termite-gut spirochete species in co-culture.</title>
        <authorList>
            <person name="Rosenthal A.Z."/>
            <person name="Matson E.G."/>
            <person name="Eldar A."/>
            <person name="Leadbetter J.R."/>
        </authorList>
    </citation>
    <scope>NUCLEOTIDE SEQUENCE [LARGE SCALE GENOMIC DNA]</scope>
    <source>
        <strain evidence="8">ATCC BAA-887 / DSM 12427 / ZAS-2</strain>
    </source>
</reference>
<dbReference type="SUPFAM" id="SSF102114">
    <property type="entry name" value="Radical SAM enzymes"/>
    <property type="match status" value="1"/>
</dbReference>
<keyword evidence="4" id="KW-0408">Iron</keyword>
<dbReference type="Pfam" id="PF04055">
    <property type="entry name" value="Radical_SAM"/>
    <property type="match status" value="1"/>
</dbReference>
<keyword evidence="2" id="KW-0949">S-adenosyl-L-methionine</keyword>
<dbReference type="PANTHER" id="PTHR11228">
    <property type="entry name" value="RADICAL SAM DOMAIN PROTEIN"/>
    <property type="match status" value="1"/>
</dbReference>
<evidence type="ECO:0000313" key="7">
    <source>
        <dbReference type="EMBL" id="AEF84981.1"/>
    </source>
</evidence>
<dbReference type="AlphaFoldDB" id="F5YH39"/>
<dbReference type="eggNOG" id="COG0535">
    <property type="taxonomic scope" value="Bacteria"/>
</dbReference>
<evidence type="ECO:0000256" key="2">
    <source>
        <dbReference type="ARBA" id="ARBA00022691"/>
    </source>
</evidence>
<dbReference type="Gene3D" id="3.20.20.70">
    <property type="entry name" value="Aldolase class I"/>
    <property type="match status" value="1"/>
</dbReference>
<keyword evidence="5" id="KW-0411">Iron-sulfur</keyword>
<dbReference type="STRING" id="545694.TREPR_2465"/>
<dbReference type="EMBL" id="CP001843">
    <property type="protein sequence ID" value="AEF84981.1"/>
    <property type="molecule type" value="Genomic_DNA"/>
</dbReference>
<evidence type="ECO:0000259" key="6">
    <source>
        <dbReference type="Pfam" id="PF04055"/>
    </source>
</evidence>
<gene>
    <name evidence="7" type="ordered locus">TREPR_2465</name>
</gene>
<evidence type="ECO:0000256" key="1">
    <source>
        <dbReference type="ARBA" id="ARBA00001966"/>
    </source>
</evidence>
<dbReference type="PANTHER" id="PTHR11228:SF7">
    <property type="entry name" value="PQQA PEPTIDE CYCLASE"/>
    <property type="match status" value="1"/>
</dbReference>
<protein>
    <submittedName>
        <fullName evidence="7">Radical SAM domain protein</fullName>
    </submittedName>
</protein>
<dbReference type="InterPro" id="IPR013785">
    <property type="entry name" value="Aldolase_TIM"/>
</dbReference>
<evidence type="ECO:0000256" key="3">
    <source>
        <dbReference type="ARBA" id="ARBA00022723"/>
    </source>
</evidence>
<dbReference type="Proteomes" id="UP000009223">
    <property type="component" value="Chromosome"/>
</dbReference>
<organism evidence="7 8">
    <name type="scientific">Treponema primitia (strain ATCC BAA-887 / DSM 12427 / ZAS-2)</name>
    <dbReference type="NCBI Taxonomy" id="545694"/>
    <lineage>
        <taxon>Bacteria</taxon>
        <taxon>Pseudomonadati</taxon>
        <taxon>Spirochaetota</taxon>
        <taxon>Spirochaetia</taxon>
        <taxon>Spirochaetales</taxon>
        <taxon>Treponemataceae</taxon>
        <taxon>Treponema</taxon>
    </lineage>
</organism>
<reference evidence="8" key="1">
    <citation type="submission" date="2009-12" db="EMBL/GenBank/DDBJ databases">
        <title>Complete sequence of Treponema primitia strain ZAS-2.</title>
        <authorList>
            <person name="Tetu S.G."/>
            <person name="Matson E."/>
            <person name="Ren Q."/>
            <person name="Seshadri R."/>
            <person name="Elbourne L."/>
            <person name="Hassan K.A."/>
            <person name="Durkin A."/>
            <person name="Radune D."/>
            <person name="Mohamoud Y."/>
            <person name="Shay R."/>
            <person name="Jin S."/>
            <person name="Zhang X."/>
            <person name="Lucey K."/>
            <person name="Ballor N.R."/>
            <person name="Ottesen E."/>
            <person name="Rosenthal R."/>
            <person name="Allen A."/>
            <person name="Leadbetter J.R."/>
            <person name="Paulsen I.T."/>
        </authorList>
    </citation>
    <scope>NUCLEOTIDE SEQUENCE [LARGE SCALE GENOMIC DNA]</scope>
    <source>
        <strain evidence="8">ATCC BAA-887 / DSM 12427 / ZAS-2</strain>
    </source>
</reference>